<reference evidence="3 4" key="4">
    <citation type="journal article" date="2009" name="Appl. Environ. Microbiol.">
        <title>Comparative genome-wide transcriptional profiling of Azorhizobium caulinodans ORS571 grown under free-living and symbiotic conditions.</title>
        <authorList>
            <person name="Tsukada S."/>
            <person name="Aono T."/>
            <person name="Akiba N."/>
            <person name="Lee KB."/>
            <person name="Liu CT."/>
            <person name="Toyazaki H."/>
            <person name="Oyaizu H."/>
        </authorList>
    </citation>
    <scope>NUCLEOTIDE SEQUENCE [LARGE SCALE GENOMIC DNA]</scope>
    <source>
        <strain evidence="4">ATCC 43989 / DSM 5975 / JCM 20966 / LMG 6465 / NBRC 14845 / NCIMB 13405 / ORS 571</strain>
    </source>
</reference>
<evidence type="ECO:0000259" key="2">
    <source>
        <dbReference type="SMART" id="SM00939"/>
    </source>
</evidence>
<name>A8I244_AZOC5</name>
<dbReference type="AlphaFoldDB" id="A8I244"/>
<dbReference type="SMART" id="SM00939">
    <property type="entry name" value="PepX_C"/>
    <property type="match status" value="1"/>
</dbReference>
<dbReference type="InterPro" id="IPR008979">
    <property type="entry name" value="Galactose-bd-like_sf"/>
</dbReference>
<sequence>MPAWLDNLIPLKAPDLTHEQLAGWTPGRAAHEGLGCRLLADARIPVAGGVTLSADVYVPRVPGRYPAIVQFAAYSRELHTAGVPTGSNEIGCPPVFTNRGYGQVVVMRRGMGRSGGTENRFLSPEDVNDHEQVIAWAAAQPWCDGRVVLFGTSYYGMTQPLVAVRRPPALKAFFCNEICTDYFRHLIHFGGVCNLYFFNLWMGANFTQAMYDLRVPPVVRALLSHITNSPLKRIWQPALLKRVDALYRAFMAKTPKKNVREIYANWMLDAKSRETSWLQSGPSGSLDRIEVPFVAVQNLGYFNLHQFGAYDLFENAGTPKGRKWLILAPPVYELPVYAWQLEALAFFDHVLHGTDNGYAAQPPVRYWLEGANQYVGAQDFPVPEARERRFHLASGGADAATHRLSDEPGEGQSRWAAVPLGLPVLGGFDEVANPLLTFERAVTQPLTLAGPVSLNLSISSNEIDTSLVARLGRVDRDGRFHLLSLGAMSAARRRRDPARDTRCEIVHDTSVREPLVPGTPVEVAFSLTPAPTRLEPGDWLRLDIGSRLDLVRSNVSEGYVQFDMPGPPYFARNTLHYGPGSYLTVSELA</sequence>
<dbReference type="Pfam" id="PF02129">
    <property type="entry name" value="Peptidase_S15"/>
    <property type="match status" value="1"/>
</dbReference>
<dbReference type="eggNOG" id="COG2936">
    <property type="taxonomic scope" value="Bacteria"/>
</dbReference>
<keyword evidence="1" id="KW-0378">Hydrolase</keyword>
<evidence type="ECO:0000313" key="4">
    <source>
        <dbReference type="Proteomes" id="UP000000270"/>
    </source>
</evidence>
<reference evidence="3 4" key="5">
    <citation type="journal article" date="2010" name="Appl. Environ. Microbiol.">
        <title>phrR-like gene praR of Azorhizobium caulinodans ORS571 is essential for symbiosis with Sesbania rostrata and is involved in expression of reb genes.</title>
        <authorList>
            <person name="Akiba N."/>
            <person name="Aono T."/>
            <person name="Toyazaki H."/>
            <person name="Sato S."/>
            <person name="Oyaizu H."/>
        </authorList>
    </citation>
    <scope>NUCLEOTIDE SEQUENCE [LARGE SCALE GENOMIC DNA]</scope>
    <source>
        <strain evidence="4">ATCC 43989 / DSM 5975 / JCM 20966 / LMG 6465 / NBRC 14845 / NCIMB 13405 / ORS 571</strain>
    </source>
</reference>
<dbReference type="Gene3D" id="1.10.3020.10">
    <property type="entry name" value="alpha-amino acid ester hydrolase ( Helical cap domain)"/>
    <property type="match status" value="1"/>
</dbReference>
<dbReference type="GO" id="GO:0008239">
    <property type="term" value="F:dipeptidyl-peptidase activity"/>
    <property type="evidence" value="ECO:0007669"/>
    <property type="project" value="InterPro"/>
</dbReference>
<reference evidence="3 4" key="3">
    <citation type="journal article" date="2008" name="BMC Genomics">
        <title>The genome of the versatile nitrogen fixer Azorhizobium caulinodans ORS571.</title>
        <authorList>
            <person name="Lee KB."/>
            <person name="Backer P.D."/>
            <person name="Aono T."/>
            <person name="Liu CT."/>
            <person name="Suzuki S."/>
            <person name="Suzuki T."/>
            <person name="Kaneko T."/>
            <person name="Yamada M."/>
            <person name="Tabata S."/>
            <person name="Kupfer D.M."/>
            <person name="Najar F.Z."/>
            <person name="Wiley G.B."/>
            <person name="Roe B."/>
            <person name="Binnewies T.T."/>
            <person name="Ussery D.W."/>
            <person name="D'Haeze W."/>
            <person name="Herder J.D."/>
            <person name="Gevers D."/>
            <person name="Vereecke D."/>
            <person name="Holsters M."/>
            <person name="Oyaizu H."/>
        </authorList>
    </citation>
    <scope>NUCLEOTIDE SEQUENCE [LARGE SCALE GENOMIC DNA]</scope>
    <source>
        <strain evidence="4">ATCC 43989 / DSM 5975 / JCM 20966 / LMG 6465 / NBRC 14845 / NCIMB 13405 / ORS 571</strain>
    </source>
</reference>
<dbReference type="KEGG" id="azc:AZC_4700"/>
<accession>A8I244</accession>
<dbReference type="Proteomes" id="UP000000270">
    <property type="component" value="Chromosome"/>
</dbReference>
<reference evidence="4" key="2">
    <citation type="submission" date="2007-04" db="EMBL/GenBank/DDBJ databases">
        <title>Complete genome sequence of the nitrogen-fixing bacterium Azorhizobium caulinodans ORS571.</title>
        <authorList>
            <person name="Lee K.B."/>
            <person name="Backer P.D."/>
            <person name="Aono T."/>
            <person name="Liu C.T."/>
            <person name="Suzuki S."/>
            <person name="Suzuki T."/>
            <person name="Kaneko T."/>
            <person name="Yamada M."/>
            <person name="Tabata S."/>
            <person name="Kupfer D.M."/>
            <person name="Najar F.Z."/>
            <person name="Wiley G.B."/>
            <person name="Roe B."/>
            <person name="Binnewies T."/>
            <person name="Ussery D."/>
            <person name="Vereecke D."/>
            <person name="Gevers D."/>
            <person name="Holsters M."/>
            <person name="Oyaizu H."/>
        </authorList>
    </citation>
    <scope>NUCLEOTIDE SEQUENCE [LARGE SCALE GENOMIC DNA]</scope>
    <source>
        <strain evidence="4">ATCC 43989 / DSM 5975 / JCM 20966 / LMG 6465 / NBRC 14845 / NCIMB 13405 / ORS 571</strain>
    </source>
</reference>
<dbReference type="Gene3D" id="2.60.120.260">
    <property type="entry name" value="Galactose-binding domain-like"/>
    <property type="match status" value="1"/>
</dbReference>
<dbReference type="Pfam" id="PF08530">
    <property type="entry name" value="PepX_C"/>
    <property type="match status" value="1"/>
</dbReference>
<evidence type="ECO:0000313" key="3">
    <source>
        <dbReference type="EMBL" id="BAF90698.1"/>
    </source>
</evidence>
<feature type="domain" description="Xaa-Pro dipeptidyl-peptidase C-terminal" evidence="2">
    <location>
        <begin position="344"/>
        <end position="584"/>
    </location>
</feature>
<dbReference type="SUPFAM" id="SSF49785">
    <property type="entry name" value="Galactose-binding domain-like"/>
    <property type="match status" value="1"/>
</dbReference>
<dbReference type="InterPro" id="IPR013736">
    <property type="entry name" value="Xaa-Pro_dipept_C"/>
</dbReference>
<dbReference type="InterPro" id="IPR029058">
    <property type="entry name" value="AB_hydrolase_fold"/>
</dbReference>
<dbReference type="Gene3D" id="3.40.50.1820">
    <property type="entry name" value="alpha/beta hydrolase"/>
    <property type="match status" value="1"/>
</dbReference>
<reference evidence="3 4" key="6">
    <citation type="journal article" date="2011" name="Appl. Environ. Microbiol.">
        <title>Involvement of the azorhizobial chromosome partition gene (parA) in the onset of bacteroid differentiation during Sesbania rostrata stem nodule development.</title>
        <authorList>
            <person name="Liu CT."/>
            <person name="Lee KB."/>
            <person name="Wang YS."/>
            <person name="Peng MH."/>
            <person name="Lee KT."/>
            <person name="Suzuki S."/>
            <person name="Suzuki T."/>
            <person name="Oyaizu H."/>
        </authorList>
    </citation>
    <scope>NUCLEOTIDE SEQUENCE [LARGE SCALE GENOMIC DNA]</scope>
    <source>
        <strain evidence="4">ATCC 43989 / DSM 5975 / JCM 20966 / LMG 6465 / NBRC 14845 / NCIMB 13405 / ORS 571</strain>
    </source>
</reference>
<evidence type="ECO:0000256" key="1">
    <source>
        <dbReference type="ARBA" id="ARBA00022801"/>
    </source>
</evidence>
<reference evidence="3 4" key="1">
    <citation type="journal article" date="2007" name="Appl. Environ. Microbiol.">
        <title>Rhizobial factors required for stem nodule maturation and maintenance in Sesbania rostrata-Azorhizobium caulinodans ORS571 symbiosis.</title>
        <authorList>
            <person name="Suzuki S."/>
            <person name="Aono T."/>
            <person name="Lee KB."/>
            <person name="Suzuki T."/>
            <person name="Liu CT."/>
            <person name="Miwa H."/>
            <person name="Wakao S."/>
            <person name="Iki T."/>
            <person name="Oyaizu H."/>
        </authorList>
    </citation>
    <scope>NUCLEOTIDE SEQUENCE [LARGE SCALE GENOMIC DNA]</scope>
    <source>
        <strain evidence="4">ATCC 43989 / DSM 5975 / JCM 20966 / LMG 6465 / NBRC 14845 / NCIMB 13405 / ORS 571</strain>
    </source>
</reference>
<dbReference type="NCBIfam" id="TIGR00976">
    <property type="entry name" value="CocE_NonD"/>
    <property type="match status" value="1"/>
</dbReference>
<dbReference type="SUPFAM" id="SSF53474">
    <property type="entry name" value="alpha/beta-Hydrolases"/>
    <property type="match status" value="1"/>
</dbReference>
<dbReference type="EMBL" id="AP009384">
    <property type="protein sequence ID" value="BAF90698.1"/>
    <property type="molecule type" value="Genomic_DNA"/>
</dbReference>
<dbReference type="RefSeq" id="WP_012173219.1">
    <property type="nucleotide sequence ID" value="NC_009937.1"/>
</dbReference>
<organism evidence="3 4">
    <name type="scientific">Azorhizobium caulinodans (strain ATCC 43989 / DSM 5975 / JCM 20966 / LMG 6465 / NBRC 14845 / NCIMB 13405 / ORS 571)</name>
    <dbReference type="NCBI Taxonomy" id="438753"/>
    <lineage>
        <taxon>Bacteria</taxon>
        <taxon>Pseudomonadati</taxon>
        <taxon>Pseudomonadota</taxon>
        <taxon>Alphaproteobacteria</taxon>
        <taxon>Hyphomicrobiales</taxon>
        <taxon>Xanthobacteraceae</taxon>
        <taxon>Azorhizobium</taxon>
    </lineage>
</organism>
<keyword evidence="4" id="KW-1185">Reference proteome</keyword>
<gene>
    <name evidence="3" type="ordered locus">AZC_4700</name>
</gene>
<dbReference type="HOGENOM" id="CLU_015590_3_0_5"/>
<dbReference type="InterPro" id="IPR005674">
    <property type="entry name" value="CocE/Ser_esterase"/>
</dbReference>
<dbReference type="STRING" id="438753.AZC_4700"/>
<protein>
    <submittedName>
        <fullName evidence="3">Putative acyl esterase</fullName>
    </submittedName>
</protein>
<proteinExistence type="predicted"/>
<dbReference type="InterPro" id="IPR000383">
    <property type="entry name" value="Xaa-Pro-like_dom"/>
</dbReference>